<proteinExistence type="predicted"/>
<evidence type="ECO:0000313" key="2">
    <source>
        <dbReference type="EMBL" id="QHT78309.1"/>
    </source>
</evidence>
<organism evidence="2">
    <name type="scientific">viral metagenome</name>
    <dbReference type="NCBI Taxonomy" id="1070528"/>
    <lineage>
        <taxon>unclassified sequences</taxon>
        <taxon>metagenomes</taxon>
        <taxon>organismal metagenomes</taxon>
    </lineage>
</organism>
<name>A0A6C0HCS3_9ZZZZ</name>
<feature type="region of interest" description="Disordered" evidence="1">
    <location>
        <begin position="134"/>
        <end position="160"/>
    </location>
</feature>
<dbReference type="GO" id="GO:0051276">
    <property type="term" value="P:chromosome organization"/>
    <property type="evidence" value="ECO:0007669"/>
    <property type="project" value="InterPro"/>
</dbReference>
<sequence>MTRYTKNAHGHYLIHGHKYEILEGSRAQVMHGTAYKTSGGLKKSDLLQNKNGRIVSRKKHATAKKERRLVKAGYGTKKGHFGAVKLASHSGKHRSKKMRSKKMRGGYSAGNNVNPEMVPEGGMGVGTAAFGSGPAPYHLGGKRRRGKKGHRGGSNLSDSLKSVVSSTLNATKSAVAVLPHPTNLVSSPK</sequence>
<protein>
    <submittedName>
        <fullName evidence="2">Uncharacterized protein</fullName>
    </submittedName>
</protein>
<reference evidence="2" key="1">
    <citation type="journal article" date="2020" name="Nature">
        <title>Giant virus diversity and host interactions through global metagenomics.</title>
        <authorList>
            <person name="Schulz F."/>
            <person name="Roux S."/>
            <person name="Paez-Espino D."/>
            <person name="Jungbluth S."/>
            <person name="Walsh D.A."/>
            <person name="Denef V.J."/>
            <person name="McMahon K.D."/>
            <person name="Konstantinidis K.T."/>
            <person name="Eloe-Fadrosh E.A."/>
            <person name="Kyrpides N.C."/>
            <person name="Woyke T."/>
        </authorList>
    </citation>
    <scope>NUCLEOTIDE SEQUENCE</scope>
    <source>
        <strain evidence="2">GVMAG-M-3300023179-91</strain>
    </source>
</reference>
<feature type="region of interest" description="Disordered" evidence="1">
    <location>
        <begin position="89"/>
        <end position="115"/>
    </location>
</feature>
<dbReference type="InterPro" id="IPR043928">
    <property type="entry name" value="DNVP"/>
</dbReference>
<evidence type="ECO:0000256" key="1">
    <source>
        <dbReference type="SAM" id="MobiDB-lite"/>
    </source>
</evidence>
<dbReference type="EMBL" id="MN739930">
    <property type="protein sequence ID" value="QHT78309.1"/>
    <property type="molecule type" value="Genomic_DNA"/>
</dbReference>
<feature type="compositionally biased region" description="Basic residues" evidence="1">
    <location>
        <begin position="140"/>
        <end position="151"/>
    </location>
</feature>
<dbReference type="GO" id="GO:0003677">
    <property type="term" value="F:DNA binding"/>
    <property type="evidence" value="ECO:0007669"/>
    <property type="project" value="InterPro"/>
</dbReference>
<accession>A0A6C0HCS3</accession>
<dbReference type="AlphaFoldDB" id="A0A6C0HCS3"/>
<feature type="compositionally biased region" description="Basic residues" evidence="1">
    <location>
        <begin position="90"/>
        <end position="104"/>
    </location>
</feature>
<dbReference type="Pfam" id="PF19060">
    <property type="entry name" value="DVNP"/>
    <property type="match status" value="1"/>
</dbReference>